<gene>
    <name evidence="2" type="ORF">YASMINEVIRUS_1243</name>
</gene>
<dbReference type="Proteomes" id="UP000594342">
    <property type="component" value="Unassembled WGS sequence"/>
</dbReference>
<keyword evidence="3" id="KW-1185">Reference proteome</keyword>
<accession>A0A5K0UAR7</accession>
<sequence length="285" mass="32413">MSNTQSFFSRFAEMFRLGTFVGLNKPYSYTTRLDAYTSKSTTPSTTDPETQDTTVDAKMRYLINGDTTNVDQKYLKWVSDPKNRNVVVPHQYESLARGSIRWVDLIGLVHDTRYIQVQRFADDKFALRKAEMYADVEAMKVYFTTPFTLHKLSPIMMAIGLVIFGKTFIGYPIHVLTFGKFSGFSSFGTVYKKADMRSTGINTDYMRNSFGGVVSNAMNHTVQSYKKDLQLTYNLSEQDAVRRATKLGDILESTDKKLDILDKKSGSNKRDGKKTNDKEKAESLD</sequence>
<evidence type="ECO:0000256" key="1">
    <source>
        <dbReference type="SAM" id="MobiDB-lite"/>
    </source>
</evidence>
<name>A0A5K0UAR7_9VIRU</name>
<dbReference type="EMBL" id="UPSH01000001">
    <property type="protein sequence ID" value="VBB18711.1"/>
    <property type="molecule type" value="Genomic_DNA"/>
</dbReference>
<organism evidence="2 3">
    <name type="scientific">Yasminevirus sp. GU-2018</name>
    <dbReference type="NCBI Taxonomy" id="2420051"/>
    <lineage>
        <taxon>Viruses</taxon>
        <taxon>Varidnaviria</taxon>
        <taxon>Bamfordvirae</taxon>
        <taxon>Nucleocytoviricota</taxon>
        <taxon>Megaviricetes</taxon>
        <taxon>Imitervirales</taxon>
        <taxon>Mimiviridae</taxon>
        <taxon>Klosneuvirinae</taxon>
        <taxon>Yasminevirus</taxon>
        <taxon>Yasminevirus saudimassiliense</taxon>
    </lineage>
</organism>
<reference evidence="2 3" key="1">
    <citation type="submission" date="2018-10" db="EMBL/GenBank/DDBJ databases">
        <authorList>
            <consortium name="IHU Genomes"/>
        </authorList>
    </citation>
    <scope>NUCLEOTIDE SEQUENCE [LARGE SCALE GENOMIC DNA]</scope>
    <source>
        <strain evidence="2 3">A1</strain>
    </source>
</reference>
<protein>
    <submittedName>
        <fullName evidence="2">Uncharacterized protein</fullName>
    </submittedName>
</protein>
<evidence type="ECO:0000313" key="3">
    <source>
        <dbReference type="Proteomes" id="UP000594342"/>
    </source>
</evidence>
<proteinExistence type="predicted"/>
<evidence type="ECO:0000313" key="2">
    <source>
        <dbReference type="EMBL" id="VBB18711.1"/>
    </source>
</evidence>
<comment type="caution">
    <text evidence="2">The sequence shown here is derived from an EMBL/GenBank/DDBJ whole genome shotgun (WGS) entry which is preliminary data.</text>
</comment>
<feature type="region of interest" description="Disordered" evidence="1">
    <location>
        <begin position="262"/>
        <end position="285"/>
    </location>
</feature>